<dbReference type="KEGG" id="fax:FUAX_32030"/>
<dbReference type="Gene3D" id="1.25.40.390">
    <property type="match status" value="1"/>
</dbReference>
<protein>
    <recommendedName>
        <fullName evidence="3">SusD/RagB family nutrient-binding outer membrane lipoprotein</fullName>
    </recommendedName>
</protein>
<dbReference type="Pfam" id="PF12771">
    <property type="entry name" value="SusD-like_2"/>
    <property type="match status" value="1"/>
</dbReference>
<dbReference type="Proteomes" id="UP001348817">
    <property type="component" value="Chromosome"/>
</dbReference>
<proteinExistence type="predicted"/>
<dbReference type="AlphaFoldDB" id="A0AAU9CNR4"/>
<dbReference type="InterPro" id="IPR011990">
    <property type="entry name" value="TPR-like_helical_dom_sf"/>
</dbReference>
<evidence type="ECO:0000313" key="1">
    <source>
        <dbReference type="EMBL" id="BDD10771.1"/>
    </source>
</evidence>
<dbReference type="InterPro" id="IPR041662">
    <property type="entry name" value="SusD-like_2"/>
</dbReference>
<dbReference type="RefSeq" id="WP_338392305.1">
    <property type="nucleotide sequence ID" value="NZ_AP025314.1"/>
</dbReference>
<sequence length="481" mass="53890">MKKFSYKRWLSGLALVAGLVACDDDFEKLNSDPDNAKDVPSAYLLTGGEYEMMSVLHDEWNQGRFGMLWAQYWTQQEYTNESRYKLRDGSIGNLWRDMYAGSMMDLTTVIKKEETPNYVAIATLVRAWNMQVVTDIWGDAPFKEAFQLGDNLTPAYDTQESIYTTLLADVKSAHDMLDASGAAVKGDVIYGGDIAKWKKFANVLRMRLALRMADVNEATAKSIFAEASSASIFAGNDEEASLVFEDNAANANPLSFNLGGRGQNDFAFSDTFVNYLKSMDDPRLMSFAPKAKKEGVGYAGRPFGQLESVAQAEKTELYSSGLGPKHKYTMPAVLLSYSEQEFMLAEAVERGFIAGSAEDHFKKAVQASMDYWEVPAADAKTYMDNLTYNASDWKKSIGTQKWIALYNQNAQGWIEWRRLDFGIFKMPAGGIHENALSDVIPTRLRYPLTEDDLNEANLKASLSTSGYGEDRQDKKVWWDVN</sequence>
<dbReference type="SUPFAM" id="SSF48452">
    <property type="entry name" value="TPR-like"/>
    <property type="match status" value="1"/>
</dbReference>
<name>A0AAU9CNR4_9BACT</name>
<evidence type="ECO:0008006" key="3">
    <source>
        <dbReference type="Google" id="ProtNLM"/>
    </source>
</evidence>
<dbReference type="EMBL" id="AP025314">
    <property type="protein sequence ID" value="BDD10771.1"/>
    <property type="molecule type" value="Genomic_DNA"/>
</dbReference>
<organism evidence="1 2">
    <name type="scientific">Fulvitalea axinellae</name>
    <dbReference type="NCBI Taxonomy" id="1182444"/>
    <lineage>
        <taxon>Bacteria</taxon>
        <taxon>Pseudomonadati</taxon>
        <taxon>Bacteroidota</taxon>
        <taxon>Cytophagia</taxon>
        <taxon>Cytophagales</taxon>
        <taxon>Persicobacteraceae</taxon>
        <taxon>Fulvitalea</taxon>
    </lineage>
</organism>
<gene>
    <name evidence="1" type="ORF">FUAX_32030</name>
</gene>
<dbReference type="PROSITE" id="PS51257">
    <property type="entry name" value="PROKAR_LIPOPROTEIN"/>
    <property type="match status" value="1"/>
</dbReference>
<keyword evidence="2" id="KW-1185">Reference proteome</keyword>
<evidence type="ECO:0000313" key="2">
    <source>
        <dbReference type="Proteomes" id="UP001348817"/>
    </source>
</evidence>
<accession>A0AAU9CNR4</accession>
<reference evidence="1 2" key="1">
    <citation type="submission" date="2021-12" db="EMBL/GenBank/DDBJ databases">
        <title>Genome sequencing of bacteria with rrn-lacking chromosome and rrn-plasmid.</title>
        <authorList>
            <person name="Anda M."/>
            <person name="Iwasaki W."/>
        </authorList>
    </citation>
    <scope>NUCLEOTIDE SEQUENCE [LARGE SCALE GENOMIC DNA]</scope>
    <source>
        <strain evidence="1 2">DSM 100852</strain>
    </source>
</reference>